<protein>
    <submittedName>
        <fullName evidence="3">Uncharacterized protein</fullName>
    </submittedName>
</protein>
<feature type="coiled-coil region" evidence="1">
    <location>
        <begin position="294"/>
        <end position="341"/>
    </location>
</feature>
<feature type="non-terminal residue" evidence="3">
    <location>
        <position position="1"/>
    </location>
</feature>
<dbReference type="EMBL" id="SNRW01017523">
    <property type="protein sequence ID" value="KAA6368261.1"/>
    <property type="molecule type" value="Genomic_DNA"/>
</dbReference>
<sequence>QEGYDLVDQKSRHSDLPPAGYAESIVQIRLFNEAFNRGHRFYIHEYQAFWKEYCYKLLERKQQQYDMRKDSPRSPGSRHDKDKNDRNNRSDGKASLAFIEQQFDKAVTKILALRLQRQTQVQNPRRNFQPLDMGLERQLANPDSRTQILHVNIFEMAKDKQFLLPCECDQQRNPDTNARKGTPNIHTIYLVTPYSRDVIQYRVLGRLAHSILSLYRTRESVGVTNCQCNRAPVETQSCRTGRQKFKSGGKSNLTLKLAERDKREQALDKAIQLTKRISDYAARTDEQNQIYYHNNTNEEQMIQSEKEVSALEAQNKHRRDNLDKENEVRTLEKERIELTKTLMKDQIDSNPTLQVDRTNPQSPRLPNYIEQTIALEVEERLPLPNYVNNMQDAMLINMIISPLRINFKQDSSSKINFTYPPPELANNNQPQFFEQQIINNRNRIQQSLQLLTQPKSPQIQYQIRQVDPQKEVDLNKQIRQLQKERDMMQLRFEQEVHDTIFGNLDCPSDLNNSEMDKQSQRQNSEEAKDPQSIQDETGKHIKMDKQHENKKSVNAEVSLTKEKLPKKKRIRHKRGKKTKVLQPRKENNLNNEDQTRNLRSGTKLFLQKPEVKKERKKTPNKSKVLQDNHTPHPTQPKGELLTPKSIRVGLNVDSGMSNHPALRLKQFSLGSISSQLPLLWIRMERGNTMENHQVRNFRLST</sequence>
<evidence type="ECO:0000256" key="2">
    <source>
        <dbReference type="SAM" id="MobiDB-lite"/>
    </source>
</evidence>
<feature type="non-terminal residue" evidence="3">
    <location>
        <position position="701"/>
    </location>
</feature>
<evidence type="ECO:0000256" key="1">
    <source>
        <dbReference type="SAM" id="Coils"/>
    </source>
</evidence>
<reference evidence="3 4" key="1">
    <citation type="submission" date="2019-03" db="EMBL/GenBank/DDBJ databases">
        <title>Single cell metagenomics reveals metabolic interactions within the superorganism composed of flagellate Streblomastix strix and complex community of Bacteroidetes bacteria on its surface.</title>
        <authorList>
            <person name="Treitli S.C."/>
            <person name="Kolisko M."/>
            <person name="Husnik F."/>
            <person name="Keeling P."/>
            <person name="Hampl V."/>
        </authorList>
    </citation>
    <scope>NUCLEOTIDE SEQUENCE [LARGE SCALE GENOMIC DNA]</scope>
    <source>
        <strain evidence="3">ST1C</strain>
    </source>
</reference>
<feature type="compositionally biased region" description="Polar residues" evidence="2">
    <location>
        <begin position="588"/>
        <end position="600"/>
    </location>
</feature>
<evidence type="ECO:0000313" key="3">
    <source>
        <dbReference type="EMBL" id="KAA6368261.1"/>
    </source>
</evidence>
<name>A0A5J4UE68_9EUKA</name>
<proteinExistence type="predicted"/>
<evidence type="ECO:0000313" key="4">
    <source>
        <dbReference type="Proteomes" id="UP000324800"/>
    </source>
</evidence>
<keyword evidence="1" id="KW-0175">Coiled coil</keyword>
<gene>
    <name evidence="3" type="ORF">EZS28_036212</name>
</gene>
<accession>A0A5J4UE68</accession>
<feature type="compositionally biased region" description="Basic and acidic residues" evidence="2">
    <location>
        <begin position="514"/>
        <end position="529"/>
    </location>
</feature>
<feature type="compositionally biased region" description="Basic residues" evidence="2">
    <location>
        <begin position="564"/>
        <end position="579"/>
    </location>
</feature>
<dbReference type="Proteomes" id="UP000324800">
    <property type="component" value="Unassembled WGS sequence"/>
</dbReference>
<feature type="region of interest" description="Disordered" evidence="2">
    <location>
        <begin position="503"/>
        <end position="640"/>
    </location>
</feature>
<comment type="caution">
    <text evidence="3">The sequence shown here is derived from an EMBL/GenBank/DDBJ whole genome shotgun (WGS) entry which is preliminary data.</text>
</comment>
<feature type="region of interest" description="Disordered" evidence="2">
    <location>
        <begin position="65"/>
        <end position="91"/>
    </location>
</feature>
<dbReference type="AlphaFoldDB" id="A0A5J4UE68"/>
<feature type="compositionally biased region" description="Basic and acidic residues" evidence="2">
    <location>
        <begin position="536"/>
        <end position="563"/>
    </location>
</feature>
<organism evidence="3 4">
    <name type="scientific">Streblomastix strix</name>
    <dbReference type="NCBI Taxonomy" id="222440"/>
    <lineage>
        <taxon>Eukaryota</taxon>
        <taxon>Metamonada</taxon>
        <taxon>Preaxostyla</taxon>
        <taxon>Oxymonadida</taxon>
        <taxon>Streblomastigidae</taxon>
        <taxon>Streblomastix</taxon>
    </lineage>
</organism>